<keyword evidence="1" id="KW-0704">Schiff base</keyword>
<dbReference type="InterPro" id="IPR001585">
    <property type="entry name" value="TAL/FSA"/>
</dbReference>
<dbReference type="HOGENOM" id="CLU_047470_1_0_1"/>
<reference evidence="4" key="1">
    <citation type="journal article" date="2014" name="Genome Announc.">
        <title>Draft genome sequence of the formaldehyde-resistant fungus Byssochlamys spectabilis No. 5 (anamorph Paecilomyces variotii No. 5) (NBRC109023).</title>
        <authorList>
            <person name="Oka T."/>
            <person name="Ekino K."/>
            <person name="Fukuda K."/>
            <person name="Nomura Y."/>
        </authorList>
    </citation>
    <scope>NUCLEOTIDE SEQUENCE [LARGE SCALE GENOMIC DNA]</scope>
    <source>
        <strain evidence="4">No. 5 / NBRC 109023</strain>
    </source>
</reference>
<evidence type="ECO:0000313" key="4">
    <source>
        <dbReference type="Proteomes" id="UP000018001"/>
    </source>
</evidence>
<dbReference type="GO" id="GO:0004801">
    <property type="term" value="F:transaldolase activity"/>
    <property type="evidence" value="ECO:0007669"/>
    <property type="project" value="UniProtKB-EC"/>
</dbReference>
<dbReference type="EMBL" id="BAUL01000013">
    <property type="protein sequence ID" value="GAD91994.1"/>
    <property type="molecule type" value="Genomic_DNA"/>
</dbReference>
<dbReference type="eggNOG" id="KOG2772">
    <property type="taxonomic scope" value="Eukaryota"/>
</dbReference>
<dbReference type="EC" id="2.2.1.2" evidence="2"/>
<dbReference type="UniPathway" id="UPA00115">
    <property type="reaction ID" value="UER00414"/>
</dbReference>
<dbReference type="SUPFAM" id="SSF51569">
    <property type="entry name" value="Aldolase"/>
    <property type="match status" value="1"/>
</dbReference>
<dbReference type="InParanoid" id="V5F816"/>
<dbReference type="AlphaFoldDB" id="V5F816"/>
<dbReference type="OrthoDB" id="1711136at2759"/>
<organism evidence="3 4">
    <name type="scientific">Byssochlamys spectabilis (strain No. 5 / NBRC 109023)</name>
    <name type="common">Paecilomyces variotii</name>
    <dbReference type="NCBI Taxonomy" id="1356009"/>
    <lineage>
        <taxon>Eukaryota</taxon>
        <taxon>Fungi</taxon>
        <taxon>Dikarya</taxon>
        <taxon>Ascomycota</taxon>
        <taxon>Pezizomycotina</taxon>
        <taxon>Eurotiomycetes</taxon>
        <taxon>Eurotiomycetidae</taxon>
        <taxon>Eurotiales</taxon>
        <taxon>Thermoascaceae</taxon>
        <taxon>Paecilomyces</taxon>
    </lineage>
</organism>
<evidence type="ECO:0000256" key="2">
    <source>
        <dbReference type="RuleBase" id="RU000501"/>
    </source>
</evidence>
<evidence type="ECO:0000313" key="3">
    <source>
        <dbReference type="EMBL" id="GAD91994.1"/>
    </source>
</evidence>
<name>V5F816_BYSSN</name>
<dbReference type="InterPro" id="IPR013785">
    <property type="entry name" value="Aldolase_TIM"/>
</dbReference>
<dbReference type="PANTHER" id="PTHR10683">
    <property type="entry name" value="TRANSALDOLASE"/>
    <property type="match status" value="1"/>
</dbReference>
<keyword evidence="2" id="KW-0570">Pentose shunt</keyword>
<dbReference type="PROSITE" id="PS00958">
    <property type="entry name" value="TRANSALDOLASE_2"/>
    <property type="match status" value="1"/>
</dbReference>
<accession>V5F816</accession>
<dbReference type="Gene3D" id="3.20.20.70">
    <property type="entry name" value="Aldolase class I"/>
    <property type="match status" value="1"/>
</dbReference>
<protein>
    <recommendedName>
        <fullName evidence="2">Transaldolase</fullName>
        <ecNumber evidence="2">2.2.1.2</ecNumber>
    </recommendedName>
</protein>
<comment type="caution">
    <text evidence="3">The sequence shown here is derived from an EMBL/GenBank/DDBJ whole genome shotgun (WGS) entry which is preliminary data.</text>
</comment>
<keyword evidence="4" id="KW-1185">Reference proteome</keyword>
<dbReference type="GO" id="GO:0009052">
    <property type="term" value="P:pentose-phosphate shunt, non-oxidative branch"/>
    <property type="evidence" value="ECO:0007669"/>
    <property type="project" value="TreeGrafter"/>
</dbReference>
<evidence type="ECO:0000256" key="1">
    <source>
        <dbReference type="ARBA" id="ARBA00023270"/>
    </source>
</evidence>
<keyword evidence="2" id="KW-0808">Transferase</keyword>
<gene>
    <name evidence="3" type="ORF">PVAR5_0580</name>
</gene>
<comment type="pathway">
    <text evidence="2">Carbohydrate degradation; pentose phosphate pathway; D-glyceraldehyde 3-phosphate and beta-D-fructose 6-phosphate from D-ribose 5-phosphate and D-xylulose 5-phosphate (non-oxidative stage): step 2/3.</text>
</comment>
<dbReference type="InterPro" id="IPR018225">
    <property type="entry name" value="Transaldolase_AS"/>
</dbReference>
<comment type="function">
    <text evidence="2">Catalyzes the rate-limiting step of the non-oxidative phase in the pentose phosphate pathway. Catalyzes the reversible conversion of sedheptulose-7-phosphate and D-glyceraldehyde 3-phosphate into erythrose-4-phosphate and beta-D-fructose 6-phosphate.</text>
</comment>
<dbReference type="PANTHER" id="PTHR10683:SF34">
    <property type="entry name" value="TRANSALDOLASE"/>
    <property type="match status" value="1"/>
</dbReference>
<proteinExistence type="predicted"/>
<dbReference type="GO" id="GO:0005975">
    <property type="term" value="P:carbohydrate metabolic process"/>
    <property type="evidence" value="ECO:0007669"/>
    <property type="project" value="InterPro"/>
</dbReference>
<dbReference type="Pfam" id="PF00923">
    <property type="entry name" value="TAL_FSA"/>
    <property type="match status" value="1"/>
</dbReference>
<dbReference type="Proteomes" id="UP000018001">
    <property type="component" value="Unassembled WGS sequence"/>
</dbReference>
<sequence>MASEKTGLEVLRETTIVDCDTMDEEVAKSFGKFQDCTSNQAIAYGELSKMKYTELLQASAEDAKRLLDLGTVPDVRPIELVIEIAMVRLALKIVPHISGRVHIQTNPYYSYSTEKTVLNALSTTNWIERIFRYLTPGFDTSRICIKIPSTWEGMMACRTLELNGISTLATTLFAPCQAVLAAEVGCTYIAPFVDPDKLLGFCASIQRYYKDKGVTKTKVLPASLTSTEEIFALKGVDHITIAPGLLQQLAKSTSVPSTPSLIDKAMSAVDSAEAFTYPKTSYLNDPAAYRLEFTRDRKGASEEKLVQAINIFCDMQDKLESLVYARVHFWKHDE</sequence>
<comment type="catalytic activity">
    <reaction evidence="2">
        <text>D-sedoheptulose 7-phosphate + D-glyceraldehyde 3-phosphate = D-erythrose 4-phosphate + beta-D-fructose 6-phosphate</text>
        <dbReference type="Rhea" id="RHEA:17053"/>
        <dbReference type="ChEBI" id="CHEBI:16897"/>
        <dbReference type="ChEBI" id="CHEBI:57483"/>
        <dbReference type="ChEBI" id="CHEBI:57634"/>
        <dbReference type="ChEBI" id="CHEBI:59776"/>
        <dbReference type="EC" id="2.2.1.2"/>
    </reaction>
</comment>